<evidence type="ECO:0000256" key="2">
    <source>
        <dbReference type="ARBA" id="ARBA00022833"/>
    </source>
</evidence>
<comment type="caution">
    <text evidence="8">The sequence shown here is derived from an EMBL/GenBank/DDBJ whole genome shotgun (WGS) entry which is preliminary data.</text>
</comment>
<proteinExistence type="predicted"/>
<keyword evidence="1" id="KW-0479">Metal-binding</keyword>
<accession>A0A9P8TWM8</accession>
<feature type="compositionally biased region" description="Basic residues" evidence="7">
    <location>
        <begin position="30"/>
        <end position="40"/>
    </location>
</feature>
<protein>
    <submittedName>
        <fullName evidence="8">Uncharacterized protein</fullName>
    </submittedName>
</protein>
<evidence type="ECO:0000313" key="8">
    <source>
        <dbReference type="EMBL" id="KAH6607628.1"/>
    </source>
</evidence>
<dbReference type="OrthoDB" id="3145928at2759"/>
<organism evidence="8 9">
    <name type="scientific">Trichoderma cornu-damae</name>
    <dbReference type="NCBI Taxonomy" id="654480"/>
    <lineage>
        <taxon>Eukaryota</taxon>
        <taxon>Fungi</taxon>
        <taxon>Dikarya</taxon>
        <taxon>Ascomycota</taxon>
        <taxon>Pezizomycotina</taxon>
        <taxon>Sordariomycetes</taxon>
        <taxon>Hypocreomycetidae</taxon>
        <taxon>Hypocreales</taxon>
        <taxon>Hypocreaceae</taxon>
        <taxon>Trichoderma</taxon>
    </lineage>
</organism>
<keyword evidence="5" id="KW-0804">Transcription</keyword>
<feature type="compositionally biased region" description="Low complexity" evidence="7">
    <location>
        <begin position="47"/>
        <end position="57"/>
    </location>
</feature>
<keyword evidence="3" id="KW-0805">Transcription regulation</keyword>
<sequence>MAPPKPSPLASDIVTPMTPPQESEAPPAKEKRRRTGKPKATRNPGFSQQLSSSSSVKSSSSSLTLLRPLVTNFSGDEVESRYIRQFLPIAEDLVGITHVHNTFFWGHVVPEYCFTSKAVRHAIVALSSAYHDVRLPGSRPNAIGPPTSAERYIIRQYNLSLNRMAEELNGRPVRKRYGIIMICCVSFFYLEILRRNWPTAMMHLANGIRLMSNLPDEVEQVFRHPEIFSHDDGNSHARAIYMAKLLRRWEGSAAFMRTNSPPSLSIQAYETRKSGAAGPKEFASLEKLQESVDDLFQDINALGWMCRQYNGDDSAWDHSAARFQSDVLHQRCYHVRQVLKKASKLYGDMERAPDPRDFLKFMSCLLRHRGASIALNFMPLPQGTAYTPPDEEVNQFQEVAFIAEAIKQALRASLVSGASPWFNVDFGVVTTLYIAASNCHAASMSEKLFDMMKSWPWREDLWDGPELRRQLYELRRPIVEVPVATTPESETPVPTTPHLIKLAHRPPDRAAVSITDLDD</sequence>
<evidence type="ECO:0000256" key="4">
    <source>
        <dbReference type="ARBA" id="ARBA00023125"/>
    </source>
</evidence>
<evidence type="ECO:0000256" key="7">
    <source>
        <dbReference type="SAM" id="MobiDB-lite"/>
    </source>
</evidence>
<evidence type="ECO:0000256" key="5">
    <source>
        <dbReference type="ARBA" id="ARBA00023163"/>
    </source>
</evidence>
<evidence type="ECO:0000313" key="9">
    <source>
        <dbReference type="Proteomes" id="UP000827724"/>
    </source>
</evidence>
<keyword evidence="4" id="KW-0238">DNA-binding</keyword>
<dbReference type="PANTHER" id="PTHR36206:SF12">
    <property type="entry name" value="ASPERCRYPTIN BIOSYNTHESIS CLUSTER-SPECIFIC TRANSCRIPTION REGULATOR ATNN-RELATED"/>
    <property type="match status" value="1"/>
</dbReference>
<gene>
    <name evidence="8" type="ORF">Trco_003941</name>
</gene>
<dbReference type="EMBL" id="JAIWOZ010000003">
    <property type="protein sequence ID" value="KAH6607628.1"/>
    <property type="molecule type" value="Genomic_DNA"/>
</dbReference>
<dbReference type="Proteomes" id="UP000827724">
    <property type="component" value="Unassembled WGS sequence"/>
</dbReference>
<dbReference type="InterPro" id="IPR052360">
    <property type="entry name" value="Transcr_Regulatory_Proteins"/>
</dbReference>
<dbReference type="GO" id="GO:0046872">
    <property type="term" value="F:metal ion binding"/>
    <property type="evidence" value="ECO:0007669"/>
    <property type="project" value="UniProtKB-KW"/>
</dbReference>
<reference evidence="8" key="1">
    <citation type="submission" date="2021-08" db="EMBL/GenBank/DDBJ databases">
        <title>Chromosome-Level Trichoderma cornu-damae using Hi-C Data.</title>
        <authorList>
            <person name="Kim C.S."/>
        </authorList>
    </citation>
    <scope>NUCLEOTIDE SEQUENCE</scope>
    <source>
        <strain evidence="8">KA19-0412C</strain>
    </source>
</reference>
<dbReference type="GO" id="GO:0003677">
    <property type="term" value="F:DNA binding"/>
    <property type="evidence" value="ECO:0007669"/>
    <property type="project" value="UniProtKB-KW"/>
</dbReference>
<keyword evidence="6" id="KW-0539">Nucleus</keyword>
<feature type="region of interest" description="Disordered" evidence="7">
    <location>
        <begin position="1"/>
        <end position="57"/>
    </location>
</feature>
<keyword evidence="9" id="KW-1185">Reference proteome</keyword>
<keyword evidence="2" id="KW-0862">Zinc</keyword>
<evidence type="ECO:0000256" key="3">
    <source>
        <dbReference type="ARBA" id="ARBA00023015"/>
    </source>
</evidence>
<evidence type="ECO:0000256" key="6">
    <source>
        <dbReference type="ARBA" id="ARBA00023242"/>
    </source>
</evidence>
<dbReference type="PANTHER" id="PTHR36206">
    <property type="entry name" value="ASPERCRYPTIN BIOSYNTHESIS CLUSTER-SPECIFIC TRANSCRIPTION REGULATOR ATNN-RELATED"/>
    <property type="match status" value="1"/>
</dbReference>
<name>A0A9P8TWM8_9HYPO</name>
<dbReference type="AlphaFoldDB" id="A0A9P8TWM8"/>
<evidence type="ECO:0000256" key="1">
    <source>
        <dbReference type="ARBA" id="ARBA00022723"/>
    </source>
</evidence>